<keyword evidence="3" id="KW-1185">Reference proteome</keyword>
<evidence type="ECO:0000256" key="1">
    <source>
        <dbReference type="SAM" id="MobiDB-lite"/>
    </source>
</evidence>
<evidence type="ECO:0000313" key="2">
    <source>
        <dbReference type="EMBL" id="KAB8072447.1"/>
    </source>
</evidence>
<feature type="compositionally biased region" description="Basic and acidic residues" evidence="1">
    <location>
        <begin position="1"/>
        <end position="10"/>
    </location>
</feature>
<evidence type="ECO:0000313" key="3">
    <source>
        <dbReference type="Proteomes" id="UP000326565"/>
    </source>
</evidence>
<reference evidence="2 3" key="1">
    <citation type="submission" date="2019-04" db="EMBL/GenBank/DDBJ databases">
        <title>Friends and foes A comparative genomics study of 23 Aspergillus species from section Flavi.</title>
        <authorList>
            <consortium name="DOE Joint Genome Institute"/>
            <person name="Kjaerbolling I."/>
            <person name="Vesth T."/>
            <person name="Frisvad J.C."/>
            <person name="Nybo J.L."/>
            <person name="Theobald S."/>
            <person name="Kildgaard S."/>
            <person name="Isbrandt T."/>
            <person name="Kuo A."/>
            <person name="Sato A."/>
            <person name="Lyhne E.K."/>
            <person name="Kogle M.E."/>
            <person name="Wiebenga A."/>
            <person name="Kun R.S."/>
            <person name="Lubbers R.J."/>
            <person name="Makela M.R."/>
            <person name="Barry K."/>
            <person name="Chovatia M."/>
            <person name="Clum A."/>
            <person name="Daum C."/>
            <person name="Haridas S."/>
            <person name="He G."/>
            <person name="LaButti K."/>
            <person name="Lipzen A."/>
            <person name="Mondo S."/>
            <person name="Riley R."/>
            <person name="Salamov A."/>
            <person name="Simmons B.A."/>
            <person name="Magnuson J.K."/>
            <person name="Henrissat B."/>
            <person name="Mortensen U.H."/>
            <person name="Larsen T.O."/>
            <person name="Devries R.P."/>
            <person name="Grigoriev I.V."/>
            <person name="Machida M."/>
            <person name="Baker S.E."/>
            <person name="Andersen M.R."/>
        </authorList>
    </citation>
    <scope>NUCLEOTIDE SEQUENCE [LARGE SCALE GENOMIC DNA]</scope>
    <source>
        <strain evidence="2 3">CBS 151.66</strain>
    </source>
</reference>
<dbReference type="OrthoDB" id="5598843at2759"/>
<dbReference type="AlphaFoldDB" id="A0A5N5WXH3"/>
<protein>
    <submittedName>
        <fullName evidence="2">Uncharacterized protein</fullName>
    </submittedName>
</protein>
<proteinExistence type="predicted"/>
<feature type="compositionally biased region" description="Polar residues" evidence="1">
    <location>
        <begin position="19"/>
        <end position="50"/>
    </location>
</feature>
<accession>A0A5N5WXH3</accession>
<dbReference type="EMBL" id="ML732247">
    <property type="protein sequence ID" value="KAB8072447.1"/>
    <property type="molecule type" value="Genomic_DNA"/>
</dbReference>
<sequence length="140" mass="14960">MSGPGDDRWRGGGGRAYDQNRQSGQRHTLHRTMSANSTSRGGQSQSQNAANAWGESRDPGPALEQHVPVRGFNAAEARGALRRNPGEAKPFAYKVNGKDANRSSGPWGSKPNTMANGKDFFLELRKQVTALRQGGNVAGG</sequence>
<feature type="compositionally biased region" description="Polar residues" evidence="1">
    <location>
        <begin position="102"/>
        <end position="112"/>
    </location>
</feature>
<feature type="region of interest" description="Disordered" evidence="1">
    <location>
        <begin position="1"/>
        <end position="112"/>
    </location>
</feature>
<dbReference type="Proteomes" id="UP000326565">
    <property type="component" value="Unassembled WGS sequence"/>
</dbReference>
<organism evidence="2 3">
    <name type="scientific">Aspergillus leporis</name>
    <dbReference type="NCBI Taxonomy" id="41062"/>
    <lineage>
        <taxon>Eukaryota</taxon>
        <taxon>Fungi</taxon>
        <taxon>Dikarya</taxon>
        <taxon>Ascomycota</taxon>
        <taxon>Pezizomycotina</taxon>
        <taxon>Eurotiomycetes</taxon>
        <taxon>Eurotiomycetidae</taxon>
        <taxon>Eurotiales</taxon>
        <taxon>Aspergillaceae</taxon>
        <taxon>Aspergillus</taxon>
        <taxon>Aspergillus subgen. Circumdati</taxon>
    </lineage>
</organism>
<name>A0A5N5WXH3_9EURO</name>
<gene>
    <name evidence="2" type="ORF">BDV29DRAFT_177371</name>
</gene>